<reference evidence="11" key="1">
    <citation type="submission" date="2021-01" db="EMBL/GenBank/DDBJ databases">
        <title>Genome sequence of strain Noviherbaspirillum sp. DKR-6.</title>
        <authorList>
            <person name="Chaudhary D.K."/>
        </authorList>
    </citation>
    <scope>NUCLEOTIDE SEQUENCE</scope>
    <source>
        <strain evidence="11">DKR-6</strain>
    </source>
</reference>
<dbReference type="GO" id="GO:0005886">
    <property type="term" value="C:plasma membrane"/>
    <property type="evidence" value="ECO:0007669"/>
    <property type="project" value="UniProtKB-SubCell"/>
</dbReference>
<evidence type="ECO:0000256" key="9">
    <source>
        <dbReference type="ARBA" id="ARBA00023136"/>
    </source>
</evidence>
<dbReference type="InterPro" id="IPR003593">
    <property type="entry name" value="AAA+_ATPase"/>
</dbReference>
<keyword evidence="5" id="KW-0547">Nucleotide-binding</keyword>
<comment type="caution">
    <text evidence="11">The sequence shown here is derived from an EMBL/GenBank/DDBJ whole genome shotgun (WGS) entry which is preliminary data.</text>
</comment>
<dbReference type="InterPro" id="IPR027417">
    <property type="entry name" value="P-loop_NTPase"/>
</dbReference>
<dbReference type="EMBL" id="JAEPBG010000007">
    <property type="protein sequence ID" value="MBK4736274.1"/>
    <property type="molecule type" value="Genomic_DNA"/>
</dbReference>
<protein>
    <submittedName>
        <fullName evidence="11">ABC transporter ATP-binding protein</fullName>
    </submittedName>
</protein>
<evidence type="ECO:0000313" key="11">
    <source>
        <dbReference type="EMBL" id="MBK4736274.1"/>
    </source>
</evidence>
<keyword evidence="9" id="KW-0472">Membrane</keyword>
<evidence type="ECO:0000256" key="3">
    <source>
        <dbReference type="ARBA" id="ARBA00022475"/>
    </source>
</evidence>
<keyword evidence="12" id="KW-1185">Reference proteome</keyword>
<evidence type="ECO:0000256" key="4">
    <source>
        <dbReference type="ARBA" id="ARBA00022496"/>
    </source>
</evidence>
<keyword evidence="4" id="KW-0410">Iron transport</keyword>
<evidence type="ECO:0000259" key="10">
    <source>
        <dbReference type="PROSITE" id="PS50893"/>
    </source>
</evidence>
<proteinExistence type="predicted"/>
<evidence type="ECO:0000256" key="8">
    <source>
        <dbReference type="ARBA" id="ARBA00023065"/>
    </source>
</evidence>
<comment type="subcellular location">
    <subcellularLocation>
        <location evidence="1">Cell membrane</location>
        <topology evidence="1">Peripheral membrane protein</topology>
    </subcellularLocation>
</comment>
<dbReference type="GO" id="GO:0005524">
    <property type="term" value="F:ATP binding"/>
    <property type="evidence" value="ECO:0007669"/>
    <property type="project" value="UniProtKB-KW"/>
</dbReference>
<dbReference type="PROSITE" id="PS00211">
    <property type="entry name" value="ABC_TRANSPORTER_1"/>
    <property type="match status" value="1"/>
</dbReference>
<dbReference type="GO" id="GO:0006826">
    <property type="term" value="P:iron ion transport"/>
    <property type="evidence" value="ECO:0007669"/>
    <property type="project" value="UniProtKB-KW"/>
</dbReference>
<keyword evidence="8" id="KW-0406">Ion transport</keyword>
<dbReference type="Gene3D" id="3.40.50.300">
    <property type="entry name" value="P-loop containing nucleotide triphosphate hydrolases"/>
    <property type="match status" value="1"/>
</dbReference>
<sequence>MLRAHDLRLCVSEHDLVRGLDWRMAPGECWVILGRNGAGKSTLLRTIAGLQPPRAGKVELEGRAIDAWPALELARRRAFLPQSQGDAFGFRVLDAVLVARHPYREAAYWDSDADRARGMAALALTDVAHLAERDLRTLSGGERQRVAIAATLAQDTPLLLLDEPAAALDLPHQVGIMSLLARLCRERGRAVAMVAHDLNLVEGVASHALLLMGDGAWRAGTFAEMMRPELVSACLGHCIDVLRHGGRTVFLPARD</sequence>
<dbReference type="InterPro" id="IPR051535">
    <property type="entry name" value="Siderophore_ABC-ATPase"/>
</dbReference>
<accession>A0A934T0J2</accession>
<name>A0A934T0J2_9BURK</name>
<dbReference type="InterPro" id="IPR017871">
    <property type="entry name" value="ABC_transporter-like_CS"/>
</dbReference>
<dbReference type="Proteomes" id="UP000622890">
    <property type="component" value="Unassembled WGS sequence"/>
</dbReference>
<dbReference type="AlphaFoldDB" id="A0A934T0J2"/>
<evidence type="ECO:0000256" key="1">
    <source>
        <dbReference type="ARBA" id="ARBA00004202"/>
    </source>
</evidence>
<keyword evidence="2" id="KW-0813">Transport</keyword>
<keyword evidence="6 11" id="KW-0067">ATP-binding</keyword>
<dbReference type="PROSITE" id="PS50893">
    <property type="entry name" value="ABC_TRANSPORTER_2"/>
    <property type="match status" value="1"/>
</dbReference>
<evidence type="ECO:0000256" key="7">
    <source>
        <dbReference type="ARBA" id="ARBA00023004"/>
    </source>
</evidence>
<evidence type="ECO:0000256" key="6">
    <source>
        <dbReference type="ARBA" id="ARBA00022840"/>
    </source>
</evidence>
<dbReference type="Pfam" id="PF00005">
    <property type="entry name" value="ABC_tran"/>
    <property type="match status" value="1"/>
</dbReference>
<keyword evidence="7" id="KW-0408">Iron</keyword>
<organism evidence="11 12">
    <name type="scientific">Noviherbaspirillum pedocola</name>
    <dbReference type="NCBI Taxonomy" id="2801341"/>
    <lineage>
        <taxon>Bacteria</taxon>
        <taxon>Pseudomonadati</taxon>
        <taxon>Pseudomonadota</taxon>
        <taxon>Betaproteobacteria</taxon>
        <taxon>Burkholderiales</taxon>
        <taxon>Oxalobacteraceae</taxon>
        <taxon>Noviherbaspirillum</taxon>
    </lineage>
</organism>
<feature type="domain" description="ABC transporter" evidence="10">
    <location>
        <begin position="2"/>
        <end position="238"/>
    </location>
</feature>
<evidence type="ECO:0000256" key="5">
    <source>
        <dbReference type="ARBA" id="ARBA00022741"/>
    </source>
</evidence>
<dbReference type="SMART" id="SM00382">
    <property type="entry name" value="AAA"/>
    <property type="match status" value="1"/>
</dbReference>
<evidence type="ECO:0000256" key="2">
    <source>
        <dbReference type="ARBA" id="ARBA00022448"/>
    </source>
</evidence>
<gene>
    <name evidence="11" type="ORF">JJB74_16750</name>
</gene>
<dbReference type="PANTHER" id="PTHR42771:SF2">
    <property type="entry name" value="IRON(3+)-HYDROXAMATE IMPORT ATP-BINDING PROTEIN FHUC"/>
    <property type="match status" value="1"/>
</dbReference>
<dbReference type="SUPFAM" id="SSF52540">
    <property type="entry name" value="P-loop containing nucleoside triphosphate hydrolases"/>
    <property type="match status" value="1"/>
</dbReference>
<dbReference type="GO" id="GO:0016887">
    <property type="term" value="F:ATP hydrolysis activity"/>
    <property type="evidence" value="ECO:0007669"/>
    <property type="project" value="InterPro"/>
</dbReference>
<dbReference type="RefSeq" id="WP_200593578.1">
    <property type="nucleotide sequence ID" value="NZ_JAEPBG010000007.1"/>
</dbReference>
<dbReference type="InterPro" id="IPR003439">
    <property type="entry name" value="ABC_transporter-like_ATP-bd"/>
</dbReference>
<dbReference type="CDD" id="cd03214">
    <property type="entry name" value="ABC_Iron-Siderophores_B12_Hemin"/>
    <property type="match status" value="1"/>
</dbReference>
<dbReference type="PANTHER" id="PTHR42771">
    <property type="entry name" value="IRON(3+)-HYDROXAMATE IMPORT ATP-BINDING PROTEIN FHUC"/>
    <property type="match status" value="1"/>
</dbReference>
<keyword evidence="3" id="KW-1003">Cell membrane</keyword>
<evidence type="ECO:0000313" key="12">
    <source>
        <dbReference type="Proteomes" id="UP000622890"/>
    </source>
</evidence>